<dbReference type="SMART" id="SM01409">
    <property type="entry name" value="RNA_pol_Rpb6"/>
    <property type="match status" value="1"/>
</dbReference>
<dbReference type="RefSeq" id="WP_151899888.1">
    <property type="nucleotide sequence ID" value="NZ_CP041235.1"/>
</dbReference>
<keyword evidence="4 9" id="KW-0240">DNA-directed RNA polymerase</keyword>
<sequence length="73" mass="8054">MKVEELTAKVLDENPSMDRYQLAIAVAKRCDELENGAPSKLNVNTSSIKSTDLALMEIAEGLIRVKGFSDKEK</sequence>
<dbReference type="EMBL" id="CP041235">
    <property type="protein sequence ID" value="QOP44041.1"/>
    <property type="molecule type" value="Genomic_DNA"/>
</dbReference>
<comment type="similarity">
    <text evidence="1">Belongs to the RNA polymerase subunit omega family.</text>
</comment>
<dbReference type="SUPFAM" id="SSF63562">
    <property type="entry name" value="RPB6/omega subunit-like"/>
    <property type="match status" value="1"/>
</dbReference>
<reference evidence="9 10" key="1">
    <citation type="submission" date="2019-06" db="EMBL/GenBank/DDBJ databases">
        <title>Sulfurimonas gotlandica sp. nov., a chemoautotrophic and psychrotolerant epsilonproteobacterium isolated from a pelagic redoxcline, and an emended description of the genus Sulfurimonas.</title>
        <authorList>
            <person name="Wang S."/>
            <person name="Jiang L."/>
            <person name="Shao Z."/>
        </authorList>
    </citation>
    <scope>NUCLEOTIDE SEQUENCE [LARGE SCALE GENOMIC DNA]</scope>
    <source>
        <strain evidence="9 10">S2-6</strain>
    </source>
</reference>
<gene>
    <name evidence="9" type="ORF">FJR45_08835</name>
</gene>
<dbReference type="GO" id="GO:0003677">
    <property type="term" value="F:DNA binding"/>
    <property type="evidence" value="ECO:0007669"/>
    <property type="project" value="InterPro"/>
</dbReference>
<evidence type="ECO:0000256" key="5">
    <source>
        <dbReference type="ARBA" id="ARBA00023163"/>
    </source>
</evidence>
<dbReference type="KEGG" id="ssei:FJR45_08835"/>
<evidence type="ECO:0000256" key="8">
    <source>
        <dbReference type="ARBA" id="ARBA00048552"/>
    </source>
</evidence>
<dbReference type="GO" id="GO:0003899">
    <property type="term" value="F:DNA-directed RNA polymerase activity"/>
    <property type="evidence" value="ECO:0007669"/>
    <property type="project" value="UniProtKB-EC"/>
</dbReference>
<evidence type="ECO:0000256" key="3">
    <source>
        <dbReference type="ARBA" id="ARBA00013725"/>
    </source>
</evidence>
<dbReference type="EC" id="2.7.7.6" evidence="2"/>
<proteinExistence type="inferred from homology"/>
<dbReference type="AlphaFoldDB" id="A0A7M1B2U0"/>
<name>A0A7M1B2U0_9BACT</name>
<keyword evidence="10" id="KW-1185">Reference proteome</keyword>
<evidence type="ECO:0000313" key="9">
    <source>
        <dbReference type="EMBL" id="QOP44041.1"/>
    </source>
</evidence>
<comment type="catalytic activity">
    <reaction evidence="8">
        <text>RNA(n) + a ribonucleoside 5'-triphosphate = RNA(n+1) + diphosphate</text>
        <dbReference type="Rhea" id="RHEA:21248"/>
        <dbReference type="Rhea" id="RHEA-COMP:14527"/>
        <dbReference type="Rhea" id="RHEA-COMP:17342"/>
        <dbReference type="ChEBI" id="CHEBI:33019"/>
        <dbReference type="ChEBI" id="CHEBI:61557"/>
        <dbReference type="ChEBI" id="CHEBI:140395"/>
        <dbReference type="EC" id="2.7.7.6"/>
    </reaction>
</comment>
<dbReference type="Pfam" id="PF01192">
    <property type="entry name" value="RNA_pol_Rpb6"/>
    <property type="match status" value="1"/>
</dbReference>
<organism evidence="9 10">
    <name type="scientific">Sulfurimonas sediminis</name>
    <dbReference type="NCBI Taxonomy" id="2590020"/>
    <lineage>
        <taxon>Bacteria</taxon>
        <taxon>Pseudomonadati</taxon>
        <taxon>Campylobacterota</taxon>
        <taxon>Epsilonproteobacteria</taxon>
        <taxon>Campylobacterales</taxon>
        <taxon>Sulfurimonadaceae</taxon>
        <taxon>Sulfurimonas</taxon>
    </lineage>
</organism>
<evidence type="ECO:0000256" key="2">
    <source>
        <dbReference type="ARBA" id="ARBA00012418"/>
    </source>
</evidence>
<dbReference type="GO" id="GO:0006351">
    <property type="term" value="P:DNA-templated transcription"/>
    <property type="evidence" value="ECO:0007669"/>
    <property type="project" value="InterPro"/>
</dbReference>
<dbReference type="InterPro" id="IPR036161">
    <property type="entry name" value="RPB6/omega-like_sf"/>
</dbReference>
<protein>
    <recommendedName>
        <fullName evidence="3">DNA-directed RNA polymerase subunit omega</fullName>
        <ecNumber evidence="2">2.7.7.6</ecNumber>
    </recommendedName>
    <alternativeName>
        <fullName evidence="7">RNA polymerase omega subunit</fullName>
    </alternativeName>
    <alternativeName>
        <fullName evidence="6">Transcriptase subunit omega</fullName>
    </alternativeName>
</protein>
<evidence type="ECO:0000256" key="7">
    <source>
        <dbReference type="ARBA" id="ARBA00030998"/>
    </source>
</evidence>
<evidence type="ECO:0000256" key="4">
    <source>
        <dbReference type="ARBA" id="ARBA00022478"/>
    </source>
</evidence>
<evidence type="ECO:0000256" key="6">
    <source>
        <dbReference type="ARBA" id="ARBA00029924"/>
    </source>
</evidence>
<evidence type="ECO:0000256" key="1">
    <source>
        <dbReference type="ARBA" id="ARBA00006711"/>
    </source>
</evidence>
<dbReference type="Proteomes" id="UP000593719">
    <property type="component" value="Chromosome"/>
</dbReference>
<evidence type="ECO:0000313" key="10">
    <source>
        <dbReference type="Proteomes" id="UP000593719"/>
    </source>
</evidence>
<keyword evidence="5" id="KW-0804">Transcription</keyword>
<dbReference type="GO" id="GO:0000428">
    <property type="term" value="C:DNA-directed RNA polymerase complex"/>
    <property type="evidence" value="ECO:0007669"/>
    <property type="project" value="UniProtKB-KW"/>
</dbReference>
<dbReference type="InterPro" id="IPR006110">
    <property type="entry name" value="Pol_omega/Rpo6/RPB6"/>
</dbReference>
<accession>A0A7M1B2U0</accession>
<dbReference type="Gene3D" id="3.90.940.10">
    <property type="match status" value="1"/>
</dbReference>